<dbReference type="Pfam" id="PF12833">
    <property type="entry name" value="HTH_18"/>
    <property type="match status" value="1"/>
</dbReference>
<evidence type="ECO:0000256" key="1">
    <source>
        <dbReference type="ARBA" id="ARBA00023015"/>
    </source>
</evidence>
<evidence type="ECO:0000256" key="2">
    <source>
        <dbReference type="ARBA" id="ARBA00023125"/>
    </source>
</evidence>
<accession>A0ABN9KIS2</accession>
<evidence type="ECO:0000259" key="4">
    <source>
        <dbReference type="PROSITE" id="PS01124"/>
    </source>
</evidence>
<gene>
    <name evidence="5" type="primary">nimR_3</name>
    <name evidence="5" type="ORF">R77569_04804</name>
</gene>
<dbReference type="EMBL" id="CAUDKV010000032">
    <property type="protein sequence ID" value="CAJ0898376.1"/>
    <property type="molecule type" value="Genomic_DNA"/>
</dbReference>
<dbReference type="SMART" id="SM00342">
    <property type="entry name" value="HTH_ARAC"/>
    <property type="match status" value="1"/>
</dbReference>
<evidence type="ECO:0000313" key="5">
    <source>
        <dbReference type="EMBL" id="CAJ0898376.1"/>
    </source>
</evidence>
<keyword evidence="6" id="KW-1185">Reference proteome</keyword>
<dbReference type="InterPro" id="IPR020449">
    <property type="entry name" value="Tscrpt_reg_AraC-type_HTH"/>
</dbReference>
<dbReference type="InterPro" id="IPR018062">
    <property type="entry name" value="HTH_AraC-typ_CS"/>
</dbReference>
<comment type="caution">
    <text evidence="5">The sequence shown here is derived from an EMBL/GenBank/DDBJ whole genome shotgun (WGS) entry which is preliminary data.</text>
</comment>
<keyword evidence="1" id="KW-0805">Transcription regulation</keyword>
<protein>
    <submittedName>
        <fullName evidence="5">HTH-type transcriptional regulator NimR</fullName>
    </submittedName>
</protein>
<dbReference type="PANTHER" id="PTHR11019:SF159">
    <property type="entry name" value="TRANSCRIPTIONAL REGULATOR-RELATED"/>
    <property type="match status" value="1"/>
</dbReference>
<reference evidence="5 6" key="1">
    <citation type="submission" date="2023-07" db="EMBL/GenBank/DDBJ databases">
        <authorList>
            <person name="Peeters C."/>
        </authorList>
    </citation>
    <scope>NUCLEOTIDE SEQUENCE [LARGE SCALE GENOMIC DNA]</scope>
    <source>
        <strain evidence="5 6">R-77569</strain>
    </source>
</reference>
<name>A0ABN9KIS2_9RALS</name>
<keyword evidence="3" id="KW-0804">Transcription</keyword>
<keyword evidence="2" id="KW-0238">DNA-binding</keyword>
<organism evidence="5 6">
    <name type="scientific">Ralstonia mannitolilytica</name>
    <dbReference type="NCBI Taxonomy" id="105219"/>
    <lineage>
        <taxon>Bacteria</taxon>
        <taxon>Pseudomonadati</taxon>
        <taxon>Pseudomonadota</taxon>
        <taxon>Betaproteobacteria</taxon>
        <taxon>Burkholderiales</taxon>
        <taxon>Burkholderiaceae</taxon>
        <taxon>Ralstonia</taxon>
    </lineage>
</organism>
<sequence>MFDELAALAPVAWELPMPSERRLRRIAQALCDHPANGRSLPEWARWAGLSPRSVSRHFVAETGLSFTAWRQRVRLMRALQWLAEGKPVAVTAWDLGYENPSAFIALFRRAFGMTPGQYLAGQGALTQSA</sequence>
<dbReference type="PROSITE" id="PS01124">
    <property type="entry name" value="HTH_ARAC_FAMILY_2"/>
    <property type="match status" value="1"/>
</dbReference>
<dbReference type="PRINTS" id="PR00032">
    <property type="entry name" value="HTHARAC"/>
</dbReference>
<dbReference type="SUPFAM" id="SSF46689">
    <property type="entry name" value="Homeodomain-like"/>
    <property type="match status" value="2"/>
</dbReference>
<dbReference type="Gene3D" id="1.10.10.60">
    <property type="entry name" value="Homeodomain-like"/>
    <property type="match status" value="1"/>
</dbReference>
<evidence type="ECO:0000313" key="6">
    <source>
        <dbReference type="Proteomes" id="UP001190452"/>
    </source>
</evidence>
<feature type="domain" description="HTH araC/xylS-type" evidence="4">
    <location>
        <begin position="24"/>
        <end position="121"/>
    </location>
</feature>
<dbReference type="Proteomes" id="UP001190452">
    <property type="component" value="Unassembled WGS sequence"/>
</dbReference>
<dbReference type="PROSITE" id="PS00041">
    <property type="entry name" value="HTH_ARAC_FAMILY_1"/>
    <property type="match status" value="1"/>
</dbReference>
<proteinExistence type="predicted"/>
<dbReference type="InterPro" id="IPR018060">
    <property type="entry name" value="HTH_AraC"/>
</dbReference>
<dbReference type="PANTHER" id="PTHR11019">
    <property type="entry name" value="HTH-TYPE TRANSCRIPTIONAL REGULATOR NIMR"/>
    <property type="match status" value="1"/>
</dbReference>
<evidence type="ECO:0000256" key="3">
    <source>
        <dbReference type="ARBA" id="ARBA00023163"/>
    </source>
</evidence>
<dbReference type="InterPro" id="IPR009057">
    <property type="entry name" value="Homeodomain-like_sf"/>
</dbReference>